<dbReference type="Proteomes" id="UP000070188">
    <property type="component" value="Unassembled WGS sequence"/>
</dbReference>
<dbReference type="PATRIC" id="fig|1469144.10.peg.4582"/>
<proteinExistence type="predicted"/>
<evidence type="ECO:0000313" key="2">
    <source>
        <dbReference type="Proteomes" id="UP000070188"/>
    </source>
</evidence>
<evidence type="ECO:0000313" key="1">
    <source>
        <dbReference type="EMBL" id="KWX03220.1"/>
    </source>
</evidence>
<dbReference type="AlphaFoldDB" id="A0A132MZW8"/>
<accession>A0A132MZW8</accession>
<dbReference type="InterPro" id="IPR027417">
    <property type="entry name" value="P-loop_NTPase"/>
</dbReference>
<reference evidence="2" key="1">
    <citation type="submission" date="2015-04" db="EMBL/GenBank/DDBJ databases">
        <title>Physiological reanalysis, assessment of diazotrophy, and genome sequences of multiple isolates of Streptomyces thermoautotrophicus.</title>
        <authorList>
            <person name="MacKellar D.C."/>
            <person name="Lieber L."/>
            <person name="Norman J."/>
            <person name="Bolger A."/>
            <person name="Tobin C."/>
            <person name="Murray J.W."/>
            <person name="Chang R."/>
            <person name="Ford T."/>
            <person name="Nguyen P.Q."/>
            <person name="Woodward J."/>
            <person name="Permingeat H."/>
            <person name="Joshi N.S."/>
            <person name="Silver P.A."/>
            <person name="Usadel B."/>
            <person name="Rutherford A.W."/>
            <person name="Friesen M."/>
            <person name="Prell J."/>
        </authorList>
    </citation>
    <scope>NUCLEOTIDE SEQUENCE [LARGE SCALE GENOMIC DNA]</scope>
    <source>
        <strain evidence="2">H1</strain>
    </source>
</reference>
<comment type="caution">
    <text evidence="1">The sequence shown here is derived from an EMBL/GenBank/DDBJ whole genome shotgun (WGS) entry which is preliminary data.</text>
</comment>
<organism evidence="1 2">
    <name type="scientific">Carbonactinospora thermoautotrophica</name>
    <dbReference type="NCBI Taxonomy" id="1469144"/>
    <lineage>
        <taxon>Bacteria</taxon>
        <taxon>Bacillati</taxon>
        <taxon>Actinomycetota</taxon>
        <taxon>Actinomycetes</taxon>
        <taxon>Kitasatosporales</taxon>
        <taxon>Carbonactinosporaceae</taxon>
        <taxon>Carbonactinospora</taxon>
    </lineage>
</organism>
<dbReference type="Gene3D" id="3.40.50.300">
    <property type="entry name" value="P-loop containing nucleotide triphosphate hydrolases"/>
    <property type="match status" value="1"/>
</dbReference>
<sequence length="368" mass="38900">MNRDGTMPTRRYNCHAVALDVHAPDAVLREIDVYFAAMPPVPRPPNTVQLTLVHNARETRRRLEQLAHRPHDGHAQGHPQLVYRLWQRGDGGRLLAPTTGDPHLITVAAGPRTLHRDVAVRITAASSATLTRTAIRVMRQLMIRYAEREGAVSGHAAGVVLGGTALVVAGRPGSGKTTVALGTAARCGAALLAGDRVICHPDLARGTWQVIGLPLAWRIAPGTARSVPTLARALAAGLNPRRGEALVDGKYELTGAETAGLFGVPVLPVAALGCVVVLEHAPGQAVSVTELAPDDRMPALAETLFHPDDQLFTTDWLGVHPPLTGAAVAERAARLAQTVPVYRATWPEPAALAVLPDLLVGLPAGLTQ</sequence>
<evidence type="ECO:0008006" key="3">
    <source>
        <dbReference type="Google" id="ProtNLM"/>
    </source>
</evidence>
<protein>
    <recommendedName>
        <fullName evidence="3">HPr kinase</fullName>
    </recommendedName>
</protein>
<dbReference type="EMBL" id="LAXD01000001">
    <property type="protein sequence ID" value="KWX03220.1"/>
    <property type="molecule type" value="Genomic_DNA"/>
</dbReference>
<dbReference type="SUPFAM" id="SSF53795">
    <property type="entry name" value="PEP carboxykinase-like"/>
    <property type="match status" value="1"/>
</dbReference>
<dbReference type="RefSeq" id="WP_066890769.1">
    <property type="nucleotide sequence ID" value="NZ_LAXD01000001.1"/>
</dbReference>
<gene>
    <name evidence="1" type="ORF">LI90_4271</name>
</gene>
<dbReference type="STRING" id="1469144.LI90_4271"/>
<name>A0A132MZW8_9ACTN</name>
<keyword evidence="2" id="KW-1185">Reference proteome</keyword>